<dbReference type="InterPro" id="IPR003819">
    <property type="entry name" value="TauD/TfdA-like"/>
</dbReference>
<dbReference type="EMBL" id="JAMRXG010000005">
    <property type="protein sequence ID" value="MCM6774467.1"/>
    <property type="molecule type" value="Genomic_DNA"/>
</dbReference>
<evidence type="ECO:0000256" key="5">
    <source>
        <dbReference type="ARBA" id="ARBA00023004"/>
    </source>
</evidence>
<dbReference type="Proteomes" id="UP001139157">
    <property type="component" value="Unassembled WGS sequence"/>
</dbReference>
<evidence type="ECO:0000313" key="7">
    <source>
        <dbReference type="EMBL" id="MCM6774467.1"/>
    </source>
</evidence>
<comment type="caution">
    <text evidence="7">The sequence shown here is derived from an EMBL/GenBank/DDBJ whole genome shotgun (WGS) entry which is preliminary data.</text>
</comment>
<protein>
    <submittedName>
        <fullName evidence="7">TauD/TfdA family dioxygenase</fullName>
    </submittedName>
</protein>
<name>A0A9X2E5F7_9NOCA</name>
<dbReference type="InterPro" id="IPR051323">
    <property type="entry name" value="AtsK-like"/>
</dbReference>
<evidence type="ECO:0000256" key="2">
    <source>
        <dbReference type="ARBA" id="ARBA00022723"/>
    </source>
</evidence>
<keyword evidence="3 7" id="KW-0223">Dioxygenase</keyword>
<evidence type="ECO:0000256" key="3">
    <source>
        <dbReference type="ARBA" id="ARBA00022964"/>
    </source>
</evidence>
<evidence type="ECO:0000259" key="6">
    <source>
        <dbReference type="Pfam" id="PF02668"/>
    </source>
</evidence>
<feature type="domain" description="TauD/TfdA-like" evidence="6">
    <location>
        <begin position="6"/>
        <end position="280"/>
    </location>
</feature>
<dbReference type="PANTHER" id="PTHR30468:SF1">
    <property type="entry name" value="ALPHA-KETOGLUTARATE-DEPENDENT SULFONATE DIOXYGENASE"/>
    <property type="match status" value="1"/>
</dbReference>
<evidence type="ECO:0000256" key="1">
    <source>
        <dbReference type="ARBA" id="ARBA00005896"/>
    </source>
</evidence>
<gene>
    <name evidence="7" type="ORF">NDR86_13380</name>
</gene>
<dbReference type="GO" id="GO:0005737">
    <property type="term" value="C:cytoplasm"/>
    <property type="evidence" value="ECO:0007669"/>
    <property type="project" value="TreeGrafter"/>
</dbReference>
<sequence length="282" mass="31477">MNHYQITALAATFGAKVSGLDLSRPVEPECAHRLVAELEAHRLLVFEGQDISHAHHLAVSRLFGSPESHVQSQYTVEGFPEIVKISNIFQNGRPIGLYDGDDEEEWHTDYSWKKQMSTASLLYSVIAPEAGGATRFADTTAAYDELDNSIKQRIACLRAVHSLTHLFDRQLAQNPEKVPLTAEQLALVPDVTHPLVRRHPTTGRDSLLLGSMIICGIAGMAPTESEPLLAQLLAHAISSKYVYTHQWDVGDLVIWDNRATMHTASPCDHKRHRRLLYRTTVM</sequence>
<proteinExistence type="inferred from homology"/>
<dbReference type="AlphaFoldDB" id="A0A9X2E5F7"/>
<keyword evidence="5" id="KW-0408">Iron</keyword>
<dbReference type="SUPFAM" id="SSF51197">
    <property type="entry name" value="Clavaminate synthase-like"/>
    <property type="match status" value="1"/>
</dbReference>
<dbReference type="GO" id="GO:0000908">
    <property type="term" value="F:taurine dioxygenase activity"/>
    <property type="evidence" value="ECO:0007669"/>
    <property type="project" value="TreeGrafter"/>
</dbReference>
<evidence type="ECO:0000313" key="8">
    <source>
        <dbReference type="Proteomes" id="UP001139157"/>
    </source>
</evidence>
<keyword evidence="8" id="KW-1185">Reference proteome</keyword>
<keyword evidence="2" id="KW-0479">Metal-binding</keyword>
<reference evidence="7" key="1">
    <citation type="submission" date="2022-06" db="EMBL/GenBank/DDBJ databases">
        <title>Novel species in genus nocardia.</title>
        <authorList>
            <person name="Li F."/>
        </authorList>
    </citation>
    <scope>NUCLEOTIDE SEQUENCE</scope>
    <source>
        <strain evidence="7">CDC141</strain>
    </source>
</reference>
<keyword evidence="4" id="KW-0560">Oxidoreductase</keyword>
<accession>A0A9X2E5F7</accession>
<dbReference type="Pfam" id="PF02668">
    <property type="entry name" value="TauD"/>
    <property type="match status" value="1"/>
</dbReference>
<dbReference type="PANTHER" id="PTHR30468">
    <property type="entry name" value="ALPHA-KETOGLUTARATE-DEPENDENT SULFONATE DIOXYGENASE"/>
    <property type="match status" value="1"/>
</dbReference>
<dbReference type="InterPro" id="IPR042098">
    <property type="entry name" value="TauD-like_sf"/>
</dbReference>
<dbReference type="GO" id="GO:0046872">
    <property type="term" value="F:metal ion binding"/>
    <property type="evidence" value="ECO:0007669"/>
    <property type="project" value="UniProtKB-KW"/>
</dbReference>
<evidence type="ECO:0000256" key="4">
    <source>
        <dbReference type="ARBA" id="ARBA00023002"/>
    </source>
</evidence>
<comment type="similarity">
    <text evidence="1">Belongs to the TfdA dioxygenase family.</text>
</comment>
<dbReference type="Gene3D" id="3.60.130.10">
    <property type="entry name" value="Clavaminate synthase-like"/>
    <property type="match status" value="1"/>
</dbReference>
<dbReference type="GO" id="GO:0006790">
    <property type="term" value="P:sulfur compound metabolic process"/>
    <property type="evidence" value="ECO:0007669"/>
    <property type="project" value="TreeGrafter"/>
</dbReference>
<organism evidence="7 8">
    <name type="scientific">Nocardia pulmonis</name>
    <dbReference type="NCBI Taxonomy" id="2951408"/>
    <lineage>
        <taxon>Bacteria</taxon>
        <taxon>Bacillati</taxon>
        <taxon>Actinomycetota</taxon>
        <taxon>Actinomycetes</taxon>
        <taxon>Mycobacteriales</taxon>
        <taxon>Nocardiaceae</taxon>
        <taxon>Nocardia</taxon>
    </lineage>
</organism>
<dbReference type="RefSeq" id="WP_251912072.1">
    <property type="nucleotide sequence ID" value="NZ_JAMRXG010000005.1"/>
</dbReference>